<dbReference type="InterPro" id="IPR005467">
    <property type="entry name" value="His_kinase_dom"/>
</dbReference>
<keyword evidence="8" id="KW-0812">Transmembrane</keyword>
<evidence type="ECO:0000256" key="7">
    <source>
        <dbReference type="ARBA" id="ARBA00022840"/>
    </source>
</evidence>
<dbReference type="PANTHER" id="PTHR41523:SF8">
    <property type="entry name" value="ETHYLENE RESPONSE SENSOR PROTEIN"/>
    <property type="match status" value="1"/>
</dbReference>
<gene>
    <name evidence="11" type="ORF">SAMN05421788_11566</name>
</gene>
<keyword evidence="5" id="KW-0547">Nucleotide-binding</keyword>
<evidence type="ECO:0000256" key="1">
    <source>
        <dbReference type="ARBA" id="ARBA00000085"/>
    </source>
</evidence>
<dbReference type="SMART" id="SM00387">
    <property type="entry name" value="HATPase_c"/>
    <property type="match status" value="1"/>
</dbReference>
<dbReference type="RefSeq" id="WP_076382631.1">
    <property type="nucleotide sequence ID" value="NZ_AP017422.1"/>
</dbReference>
<dbReference type="KEGG" id="fln:FLA_1098"/>
<keyword evidence="4" id="KW-0808">Transferase</keyword>
<evidence type="ECO:0000313" key="11">
    <source>
        <dbReference type="EMBL" id="SIT34240.1"/>
    </source>
</evidence>
<dbReference type="PROSITE" id="PS50109">
    <property type="entry name" value="HIS_KIN"/>
    <property type="match status" value="1"/>
</dbReference>
<evidence type="ECO:0000256" key="9">
    <source>
        <dbReference type="SAM" id="SignalP"/>
    </source>
</evidence>
<dbReference type="EMBL" id="FTOR01000015">
    <property type="protein sequence ID" value="SIT34240.1"/>
    <property type="molecule type" value="Genomic_DNA"/>
</dbReference>
<sequence>MRSFLATIILAASLLHYIRANAQGGPGTHNADYIISKRFLSIEDGLASHEVFCGVQDNRGFLWFGTRNGLNRYDGKNCLLFTRQRNNLQHNKVVQLARDDNNNLFIEYGSNGFQLTTNGMVDVINTITHKIQSLTAAFPNLPFKEQDIYWIANDGTGEVNFLTAWPFRLWKYSTEKGFTLRYEVKDWVTKDSLSYSAWRSSGPLCLFANGNALLKLNNQLTQYLVSHNTVTPFLQKEVLRSLPIGFNSEGNLLITYNTATDVDHFAVGKLTSEKRLETGEDWAKYSLQSVKGRYWFQAASAVNGNACVFYIPTDALYLWHEEAYLRIVDRSELKAFENLFLYQLLPDNQGNLWLCTSHGVIQLKTEKKRFKQYFTIAQQSKEPNSQARGIYSDTTGTVMANIWQHHFRQQEKSISAIKNDHIMYALAWHNNALYSGGFDLFRYHESNNTLKPLPGGIGTEIWSMYSYNDSLLLLGRSNGFYLYNSRSGQFDSLTHYLAPGQEARFVYRFFKRHADTVWAVAENGVYTLTRNKEQFDIAKYQSDFINGLSLLDAYADNNNQYWLATNGEGLYVSDLTASKVQQFNIASGLPSDVIYRIESDAYGNLWMSSDNGLIRFNKKTFATATYTIADGIAHNEFNRTSSFKASDGRLFFGGIDGINELNPINFIKDSTTFKVPLRVIALHQFIASKNELVNKTTELLTTNRITLEPGDKFFTLEFQLLDFEKNATHRYAYKIEGFDKDWNYISENSIRISGVPYGTFVLQVKAQNNEGAWSQSELHIVLEVKKPFYLQGWFMGLMLVLLIWSIVWVIRWRTKKLALDKRTLELMVSERTDLLKKAITRQETLLLEKDVLMKEIHHRVKNNLQVISGLLELQSRNLDNETAKAALMEGRNRVQSIALIHQNLYQFESLSAIELGRFVNDLYRQVATLYKKQKEIPVHVNVPLLYLDIDSAVPLGLILNELLSNSFKYAFNGLEQGEITITIRIITEGKYQLIYFDNGPGLPVDFDLYKASTLGIQLINDLSRQIGGNVQYDNKMAQFTINFTNRNLRKTAD</sequence>
<feature type="transmembrane region" description="Helical" evidence="8">
    <location>
        <begin position="788"/>
        <end position="810"/>
    </location>
</feature>
<reference evidence="12" key="1">
    <citation type="submission" date="2017-01" db="EMBL/GenBank/DDBJ databases">
        <authorList>
            <person name="Varghese N."/>
            <person name="Submissions S."/>
        </authorList>
    </citation>
    <scope>NUCLEOTIDE SEQUENCE [LARGE SCALE GENOMIC DNA]</scope>
    <source>
        <strain evidence="12">DSM 21054</strain>
    </source>
</reference>
<dbReference type="STRING" id="477680.SAMN05421788_11566"/>
<dbReference type="AlphaFoldDB" id="A0A173MCA4"/>
<dbReference type="GO" id="GO:0005524">
    <property type="term" value="F:ATP binding"/>
    <property type="evidence" value="ECO:0007669"/>
    <property type="project" value="UniProtKB-KW"/>
</dbReference>
<dbReference type="InterPro" id="IPR011123">
    <property type="entry name" value="Y_Y_Y"/>
</dbReference>
<dbReference type="SUPFAM" id="SSF63829">
    <property type="entry name" value="Calcium-dependent phosphotriesterase"/>
    <property type="match status" value="1"/>
</dbReference>
<dbReference type="InterPro" id="IPR011495">
    <property type="entry name" value="Sig_transdc_His_kin_sub2_dim/P"/>
</dbReference>
<dbReference type="Pfam" id="PF02518">
    <property type="entry name" value="HATPase_c"/>
    <property type="match status" value="1"/>
</dbReference>
<feature type="domain" description="Histidine kinase" evidence="10">
    <location>
        <begin position="855"/>
        <end position="1035"/>
    </location>
</feature>
<dbReference type="GO" id="GO:0004673">
    <property type="term" value="F:protein histidine kinase activity"/>
    <property type="evidence" value="ECO:0007669"/>
    <property type="project" value="UniProtKB-EC"/>
</dbReference>
<dbReference type="PANTHER" id="PTHR41523">
    <property type="entry name" value="TWO-COMPONENT SYSTEM SENSOR PROTEIN"/>
    <property type="match status" value="1"/>
</dbReference>
<keyword evidence="6 11" id="KW-0418">Kinase</keyword>
<feature type="signal peptide" evidence="9">
    <location>
        <begin position="1"/>
        <end position="22"/>
    </location>
</feature>
<keyword evidence="8" id="KW-0472">Membrane</keyword>
<keyword evidence="12" id="KW-1185">Reference proteome</keyword>
<feature type="chain" id="PRO_5030022736" description="histidine kinase" evidence="9">
    <location>
        <begin position="23"/>
        <end position="1053"/>
    </location>
</feature>
<keyword evidence="3" id="KW-0597">Phosphoprotein</keyword>
<dbReference type="Gene3D" id="3.30.450.20">
    <property type="entry name" value="PAS domain"/>
    <property type="match status" value="1"/>
</dbReference>
<dbReference type="InterPro" id="IPR036890">
    <property type="entry name" value="HATPase_C_sf"/>
</dbReference>
<evidence type="ECO:0000256" key="2">
    <source>
        <dbReference type="ARBA" id="ARBA00012438"/>
    </source>
</evidence>
<organism evidence="11 12">
    <name type="scientific">Filimonas lacunae</name>
    <dbReference type="NCBI Taxonomy" id="477680"/>
    <lineage>
        <taxon>Bacteria</taxon>
        <taxon>Pseudomonadati</taxon>
        <taxon>Bacteroidota</taxon>
        <taxon>Chitinophagia</taxon>
        <taxon>Chitinophagales</taxon>
        <taxon>Chitinophagaceae</taxon>
        <taxon>Filimonas</taxon>
    </lineage>
</organism>
<keyword evidence="9" id="KW-0732">Signal</keyword>
<dbReference type="SUPFAM" id="SSF55874">
    <property type="entry name" value="ATPase domain of HSP90 chaperone/DNA topoisomerase II/histidine kinase"/>
    <property type="match status" value="1"/>
</dbReference>
<dbReference type="InterPro" id="IPR013783">
    <property type="entry name" value="Ig-like_fold"/>
</dbReference>
<protein>
    <recommendedName>
        <fullName evidence="2">histidine kinase</fullName>
        <ecNumber evidence="2">2.7.13.3</ecNumber>
    </recommendedName>
</protein>
<name>A0A173MCA4_9BACT</name>
<dbReference type="EC" id="2.7.13.3" evidence="2"/>
<dbReference type="Pfam" id="PF07495">
    <property type="entry name" value="Y_Y_Y"/>
    <property type="match status" value="1"/>
</dbReference>
<evidence type="ECO:0000256" key="6">
    <source>
        <dbReference type="ARBA" id="ARBA00022777"/>
    </source>
</evidence>
<dbReference type="Gene3D" id="2.130.10.10">
    <property type="entry name" value="YVTN repeat-like/Quinoprotein amine dehydrogenase"/>
    <property type="match status" value="3"/>
</dbReference>
<accession>A0A173MCA4</accession>
<dbReference type="Proteomes" id="UP000186917">
    <property type="component" value="Unassembled WGS sequence"/>
</dbReference>
<dbReference type="InterPro" id="IPR003594">
    <property type="entry name" value="HATPase_dom"/>
</dbReference>
<dbReference type="OrthoDB" id="9797097at2"/>
<keyword evidence="8" id="KW-1133">Transmembrane helix</keyword>
<evidence type="ECO:0000259" key="10">
    <source>
        <dbReference type="PROSITE" id="PS50109"/>
    </source>
</evidence>
<dbReference type="Gene3D" id="2.60.40.10">
    <property type="entry name" value="Immunoglobulins"/>
    <property type="match status" value="1"/>
</dbReference>
<evidence type="ECO:0000256" key="3">
    <source>
        <dbReference type="ARBA" id="ARBA00022553"/>
    </source>
</evidence>
<dbReference type="Pfam" id="PF07568">
    <property type="entry name" value="HisKA_2"/>
    <property type="match status" value="1"/>
</dbReference>
<keyword evidence="7" id="KW-0067">ATP-binding</keyword>
<evidence type="ECO:0000256" key="5">
    <source>
        <dbReference type="ARBA" id="ARBA00022741"/>
    </source>
</evidence>
<proteinExistence type="predicted"/>
<evidence type="ECO:0000256" key="4">
    <source>
        <dbReference type="ARBA" id="ARBA00022679"/>
    </source>
</evidence>
<evidence type="ECO:0000313" key="12">
    <source>
        <dbReference type="Proteomes" id="UP000186917"/>
    </source>
</evidence>
<comment type="catalytic activity">
    <reaction evidence="1">
        <text>ATP + protein L-histidine = ADP + protein N-phospho-L-histidine.</text>
        <dbReference type="EC" id="2.7.13.3"/>
    </reaction>
</comment>
<evidence type="ECO:0000256" key="8">
    <source>
        <dbReference type="SAM" id="Phobius"/>
    </source>
</evidence>
<dbReference type="InterPro" id="IPR015943">
    <property type="entry name" value="WD40/YVTN_repeat-like_dom_sf"/>
</dbReference>
<dbReference type="Gene3D" id="3.30.565.10">
    <property type="entry name" value="Histidine kinase-like ATPase, C-terminal domain"/>
    <property type="match status" value="1"/>
</dbReference>